<organism evidence="2 3">
    <name type="scientific">Protopolystoma xenopodis</name>
    <dbReference type="NCBI Taxonomy" id="117903"/>
    <lineage>
        <taxon>Eukaryota</taxon>
        <taxon>Metazoa</taxon>
        <taxon>Spiralia</taxon>
        <taxon>Lophotrochozoa</taxon>
        <taxon>Platyhelminthes</taxon>
        <taxon>Monogenea</taxon>
        <taxon>Polyopisthocotylea</taxon>
        <taxon>Polystomatidea</taxon>
        <taxon>Polystomatidae</taxon>
        <taxon>Protopolystoma</taxon>
    </lineage>
</organism>
<feature type="compositionally biased region" description="Polar residues" evidence="1">
    <location>
        <begin position="24"/>
        <end position="57"/>
    </location>
</feature>
<dbReference type="Proteomes" id="UP000784294">
    <property type="component" value="Unassembled WGS sequence"/>
</dbReference>
<dbReference type="EMBL" id="CAAALY010004893">
    <property type="protein sequence ID" value="VEL08856.1"/>
    <property type="molecule type" value="Genomic_DNA"/>
</dbReference>
<keyword evidence="3" id="KW-1185">Reference proteome</keyword>
<proteinExistence type="predicted"/>
<gene>
    <name evidence="2" type="ORF">PXEA_LOCUS2296</name>
</gene>
<feature type="compositionally biased region" description="Basic and acidic residues" evidence="1">
    <location>
        <begin position="1"/>
        <end position="20"/>
    </location>
</feature>
<feature type="region of interest" description="Disordered" evidence="1">
    <location>
        <begin position="1"/>
        <end position="68"/>
    </location>
</feature>
<name>A0A448WD71_9PLAT</name>
<comment type="caution">
    <text evidence="2">The sequence shown here is derived from an EMBL/GenBank/DDBJ whole genome shotgun (WGS) entry which is preliminary data.</text>
</comment>
<evidence type="ECO:0000313" key="2">
    <source>
        <dbReference type="EMBL" id="VEL08856.1"/>
    </source>
</evidence>
<evidence type="ECO:0000313" key="3">
    <source>
        <dbReference type="Proteomes" id="UP000784294"/>
    </source>
</evidence>
<accession>A0A448WD71</accession>
<protein>
    <submittedName>
        <fullName evidence="2">Uncharacterized protein</fullName>
    </submittedName>
</protein>
<sequence length="68" mass="7921">MLDESLGEKMSRGLRQPEHRIKTKQLQNDNEYQLSSSDVIDLRISSSCPNNKSNQYLQVDLKQGRENR</sequence>
<dbReference type="AlphaFoldDB" id="A0A448WD71"/>
<evidence type="ECO:0000256" key="1">
    <source>
        <dbReference type="SAM" id="MobiDB-lite"/>
    </source>
</evidence>
<reference evidence="2" key="1">
    <citation type="submission" date="2018-11" db="EMBL/GenBank/DDBJ databases">
        <authorList>
            <consortium name="Pathogen Informatics"/>
        </authorList>
    </citation>
    <scope>NUCLEOTIDE SEQUENCE</scope>
</reference>